<evidence type="ECO:0000313" key="2">
    <source>
        <dbReference type="EMBL" id="ATL30370.1"/>
    </source>
</evidence>
<dbReference type="Pfam" id="PF01402">
    <property type="entry name" value="RHH_1"/>
    <property type="match status" value="1"/>
</dbReference>
<protein>
    <recommendedName>
        <fullName evidence="1">Ribbon-helix-helix protein CopG domain-containing protein</fullName>
    </recommendedName>
</protein>
<dbReference type="Proteomes" id="UP000221011">
    <property type="component" value="Chromosome"/>
</dbReference>
<organism evidence="2 3">
    <name type="scientific">Streptomyces formicae</name>
    <dbReference type="NCBI Taxonomy" id="1616117"/>
    <lineage>
        <taxon>Bacteria</taxon>
        <taxon>Bacillati</taxon>
        <taxon>Actinomycetota</taxon>
        <taxon>Actinomycetes</taxon>
        <taxon>Kitasatosporales</taxon>
        <taxon>Streptomycetaceae</taxon>
        <taxon>Streptomyces</taxon>
    </lineage>
</organism>
<dbReference type="CDD" id="cd21631">
    <property type="entry name" value="RHH_CopG_NikR-like"/>
    <property type="match status" value="1"/>
</dbReference>
<proteinExistence type="predicted"/>
<reference evidence="2 3" key="1">
    <citation type="submission" date="2017-08" db="EMBL/GenBank/DDBJ databases">
        <title>Complete Genome Sequence of Streptomyces formicae KY5, the formicamycin producer.</title>
        <authorList>
            <person name="Holmes N.A."/>
            <person name="Devine R."/>
            <person name="Qin Z."/>
            <person name="Seipke R.F."/>
            <person name="Wilkinson B."/>
            <person name="Hutchings M.I."/>
        </authorList>
    </citation>
    <scope>NUCLEOTIDE SEQUENCE [LARGE SCALE GENOMIC DNA]</scope>
    <source>
        <strain evidence="2 3">KY5</strain>
    </source>
</reference>
<sequence length="79" mass="9243">MTPKTISFRPDAETHRELEKLAEARDITASDAIRLAIHEAYVREQYRRAAAELDGWRNDPAYQAEIAEVREEMNELRAW</sequence>
<dbReference type="KEGG" id="sfk:KY5_5352"/>
<keyword evidence="3" id="KW-1185">Reference proteome</keyword>
<dbReference type="InterPro" id="IPR002145">
    <property type="entry name" value="CopG"/>
</dbReference>
<dbReference type="EMBL" id="CP022685">
    <property type="protein sequence ID" value="ATL30370.1"/>
    <property type="molecule type" value="Genomic_DNA"/>
</dbReference>
<dbReference type="GO" id="GO:0006355">
    <property type="term" value="P:regulation of DNA-templated transcription"/>
    <property type="evidence" value="ECO:0007669"/>
    <property type="project" value="InterPro"/>
</dbReference>
<dbReference type="AlphaFoldDB" id="A0A291QEY9"/>
<feature type="domain" description="Ribbon-helix-helix protein CopG" evidence="1">
    <location>
        <begin position="4"/>
        <end position="44"/>
    </location>
</feature>
<gene>
    <name evidence="2" type="ORF">KY5_5352</name>
</gene>
<evidence type="ECO:0000259" key="1">
    <source>
        <dbReference type="Pfam" id="PF01402"/>
    </source>
</evidence>
<dbReference type="RefSeq" id="WP_098244689.1">
    <property type="nucleotide sequence ID" value="NZ_CP022685.1"/>
</dbReference>
<name>A0A291QEY9_9ACTN</name>
<evidence type="ECO:0000313" key="3">
    <source>
        <dbReference type="Proteomes" id="UP000221011"/>
    </source>
</evidence>
<accession>A0A291QEY9</accession>